<proteinExistence type="predicted"/>
<dbReference type="InterPro" id="IPR056866">
    <property type="entry name" value="Znf_WRKY19"/>
</dbReference>
<evidence type="ECO:0000313" key="4">
    <source>
        <dbReference type="Proteomes" id="UP001209570"/>
    </source>
</evidence>
<reference evidence="3" key="1">
    <citation type="submission" date="2021-12" db="EMBL/GenBank/DDBJ databases">
        <title>Prjna785345.</title>
        <authorList>
            <person name="Rujirawat T."/>
            <person name="Krajaejun T."/>
        </authorList>
    </citation>
    <scope>NUCLEOTIDE SEQUENCE</scope>
    <source>
        <strain evidence="3">Pi057C3</strain>
    </source>
</reference>
<feature type="domain" description="WRKY19-like zinc finger" evidence="2">
    <location>
        <begin position="359"/>
        <end position="382"/>
    </location>
</feature>
<evidence type="ECO:0000313" key="3">
    <source>
        <dbReference type="EMBL" id="KAJ0399655.1"/>
    </source>
</evidence>
<evidence type="ECO:0000259" key="2">
    <source>
        <dbReference type="Pfam" id="PF24906"/>
    </source>
</evidence>
<feature type="region of interest" description="Disordered" evidence="1">
    <location>
        <begin position="104"/>
        <end position="136"/>
    </location>
</feature>
<accession>A0AAD5M084</accession>
<keyword evidence="4" id="KW-1185">Reference proteome</keyword>
<organism evidence="3 4">
    <name type="scientific">Pythium insidiosum</name>
    <name type="common">Pythiosis disease agent</name>
    <dbReference type="NCBI Taxonomy" id="114742"/>
    <lineage>
        <taxon>Eukaryota</taxon>
        <taxon>Sar</taxon>
        <taxon>Stramenopiles</taxon>
        <taxon>Oomycota</taxon>
        <taxon>Peronosporomycetes</taxon>
        <taxon>Pythiales</taxon>
        <taxon>Pythiaceae</taxon>
        <taxon>Pythium</taxon>
    </lineage>
</organism>
<dbReference type="AlphaFoldDB" id="A0AAD5M084"/>
<dbReference type="Proteomes" id="UP001209570">
    <property type="component" value="Unassembled WGS sequence"/>
</dbReference>
<name>A0AAD5M084_PYTIN</name>
<feature type="region of interest" description="Disordered" evidence="1">
    <location>
        <begin position="227"/>
        <end position="285"/>
    </location>
</feature>
<sequence>MDWMRSRDVLPAMARHSMEPLREPDVDADGSPKFVLVDAKNRVRELTAPISIHHNSPAMSIPVPRAAGAGFHDADENMDDDAQLEQQLQFQREEMRFGRAPLPRISPPPSHPFRPQQSTSPLTTAPTFLSSRPTTAPPAPAFNHAYTYTESNASFANPLKTPPTVPPISPFAGMALSAPAKSTIGSMAKPPVNPFGSTLSTSVESSPRLLPSLNAFRAGSPRTLKMGIAARPPPLSLRSSSPMDVAMASPSVQPMSLPPPSPLPSLSSSMPSPHHSSMSPYSQSLPGLSFLHERLSRQPSFDGAESATNGSSDDDEREPAMLMMQLSSSMPTSSAMSQQRSGRVCRAQANRKCIAHGGGTPCSFEDCEKTAQSRGLCKAHGGGARCKHPNCPKSSQSKGLCRGHGGGIKCKEDGCEKWVQKNGYCIKHGRERSMTQRSIVACHGALCLCWLKMTDDAARVDVKLAKTLVWLSSTSVARQDGFVALLEALDQRLLCYGTIDSSSQATECSPSRRKRWRMLPIKWTTPNDERLALTSTSIRVALFVLYERESKSGRPRIPRISFLGKSVFTPSEQDRAALAASQEVLFTLALGPETAGHVELLVRRPETQVSSPHNEEASSESSVLRRWMCSVVDKLLA</sequence>
<gene>
    <name evidence="3" type="ORF">P43SY_005261</name>
</gene>
<dbReference type="Pfam" id="PF24906">
    <property type="entry name" value="Zf_WRKY19"/>
    <property type="match status" value="2"/>
</dbReference>
<feature type="compositionally biased region" description="Low complexity" evidence="1">
    <location>
        <begin position="264"/>
        <end position="285"/>
    </location>
</feature>
<dbReference type="PANTHER" id="PTHR31827">
    <property type="entry name" value="EMB|CAB89363.1"/>
    <property type="match status" value="1"/>
</dbReference>
<feature type="compositionally biased region" description="Polar residues" evidence="1">
    <location>
        <begin position="116"/>
        <end position="132"/>
    </location>
</feature>
<feature type="domain" description="WRKY19-like zinc finger" evidence="2">
    <location>
        <begin position="383"/>
        <end position="406"/>
    </location>
</feature>
<protein>
    <recommendedName>
        <fullName evidence="2">WRKY19-like zinc finger domain-containing protein</fullName>
    </recommendedName>
</protein>
<evidence type="ECO:0000256" key="1">
    <source>
        <dbReference type="SAM" id="MobiDB-lite"/>
    </source>
</evidence>
<dbReference type="EMBL" id="JAKCXM010000175">
    <property type="protein sequence ID" value="KAJ0399655.1"/>
    <property type="molecule type" value="Genomic_DNA"/>
</dbReference>
<comment type="caution">
    <text evidence="3">The sequence shown here is derived from an EMBL/GenBank/DDBJ whole genome shotgun (WGS) entry which is preliminary data.</text>
</comment>
<dbReference type="PANTHER" id="PTHR31827:SF1">
    <property type="entry name" value="EMB|CAB89363.1"/>
    <property type="match status" value="1"/>
</dbReference>